<name>A0A4C2AA94_EUMVA</name>
<organism evidence="1 2">
    <name type="scientific">Eumeta variegata</name>
    <name type="common">Bagworm moth</name>
    <name type="synonym">Eumeta japonica</name>
    <dbReference type="NCBI Taxonomy" id="151549"/>
    <lineage>
        <taxon>Eukaryota</taxon>
        <taxon>Metazoa</taxon>
        <taxon>Ecdysozoa</taxon>
        <taxon>Arthropoda</taxon>
        <taxon>Hexapoda</taxon>
        <taxon>Insecta</taxon>
        <taxon>Pterygota</taxon>
        <taxon>Neoptera</taxon>
        <taxon>Endopterygota</taxon>
        <taxon>Lepidoptera</taxon>
        <taxon>Glossata</taxon>
        <taxon>Ditrysia</taxon>
        <taxon>Tineoidea</taxon>
        <taxon>Psychidae</taxon>
        <taxon>Oiketicinae</taxon>
        <taxon>Eumeta</taxon>
    </lineage>
</organism>
<comment type="caution">
    <text evidence="1">The sequence shown here is derived from an EMBL/GenBank/DDBJ whole genome shotgun (WGS) entry which is preliminary data.</text>
</comment>
<accession>A0A4C2AA94</accession>
<gene>
    <name evidence="1" type="ORF">EVAR_71339_1</name>
</gene>
<dbReference type="Proteomes" id="UP000299102">
    <property type="component" value="Unassembled WGS sequence"/>
</dbReference>
<protein>
    <submittedName>
        <fullName evidence="1">Uncharacterized protein</fullName>
    </submittedName>
</protein>
<dbReference type="EMBL" id="BGZK01003003">
    <property type="protein sequence ID" value="GBP97781.1"/>
    <property type="molecule type" value="Genomic_DNA"/>
</dbReference>
<keyword evidence="2" id="KW-1185">Reference proteome</keyword>
<reference evidence="1 2" key="1">
    <citation type="journal article" date="2019" name="Commun. Biol.">
        <title>The bagworm genome reveals a unique fibroin gene that provides high tensile strength.</title>
        <authorList>
            <person name="Kono N."/>
            <person name="Nakamura H."/>
            <person name="Ohtoshi R."/>
            <person name="Tomita M."/>
            <person name="Numata K."/>
            <person name="Arakawa K."/>
        </authorList>
    </citation>
    <scope>NUCLEOTIDE SEQUENCE [LARGE SCALE GENOMIC DNA]</scope>
</reference>
<proteinExistence type="predicted"/>
<evidence type="ECO:0000313" key="2">
    <source>
        <dbReference type="Proteomes" id="UP000299102"/>
    </source>
</evidence>
<evidence type="ECO:0000313" key="1">
    <source>
        <dbReference type="EMBL" id="GBP97781.1"/>
    </source>
</evidence>
<dbReference type="AlphaFoldDB" id="A0A4C2AA94"/>
<sequence>MAVVPRGRAVNDLQVLCLLTDCVRDSWVSDSRQGMMVTCRLRATCSECQASGRLEGRKGASPKLKARELKMLYSSEFDTILVVAFDYEQYISRDFPRECIISITLP</sequence>